<dbReference type="InterPro" id="IPR001128">
    <property type="entry name" value="Cyt_P450"/>
</dbReference>
<dbReference type="GO" id="GO:0020037">
    <property type="term" value="F:heme binding"/>
    <property type="evidence" value="ECO:0007669"/>
    <property type="project" value="InterPro"/>
</dbReference>
<dbReference type="PROSITE" id="PS00086">
    <property type="entry name" value="CYTOCHROME_P450"/>
    <property type="match status" value="1"/>
</dbReference>
<dbReference type="PANTHER" id="PTHR24305:SF157">
    <property type="entry name" value="N-ACETYLTRYPTOPHAN 6-HYDROXYLASE IVOC-RELATED"/>
    <property type="match status" value="1"/>
</dbReference>
<evidence type="ECO:0000313" key="9">
    <source>
        <dbReference type="EMBL" id="KAF1977285.1"/>
    </source>
</evidence>
<organism evidence="9 10">
    <name type="scientific">Bimuria novae-zelandiae CBS 107.79</name>
    <dbReference type="NCBI Taxonomy" id="1447943"/>
    <lineage>
        <taxon>Eukaryota</taxon>
        <taxon>Fungi</taxon>
        <taxon>Dikarya</taxon>
        <taxon>Ascomycota</taxon>
        <taxon>Pezizomycotina</taxon>
        <taxon>Dothideomycetes</taxon>
        <taxon>Pleosporomycetidae</taxon>
        <taxon>Pleosporales</taxon>
        <taxon>Massarineae</taxon>
        <taxon>Didymosphaeriaceae</taxon>
        <taxon>Bimuria</taxon>
    </lineage>
</organism>
<dbReference type="Pfam" id="PF00067">
    <property type="entry name" value="p450"/>
    <property type="match status" value="1"/>
</dbReference>
<dbReference type="GO" id="GO:0005506">
    <property type="term" value="F:iron ion binding"/>
    <property type="evidence" value="ECO:0007669"/>
    <property type="project" value="InterPro"/>
</dbReference>
<evidence type="ECO:0000256" key="7">
    <source>
        <dbReference type="PIRSR" id="PIRSR602401-1"/>
    </source>
</evidence>
<comment type="cofactor">
    <cofactor evidence="1 7">
        <name>heme</name>
        <dbReference type="ChEBI" id="CHEBI:30413"/>
    </cofactor>
</comment>
<reference evidence="9" key="1">
    <citation type="journal article" date="2020" name="Stud. Mycol.">
        <title>101 Dothideomycetes genomes: a test case for predicting lifestyles and emergence of pathogens.</title>
        <authorList>
            <person name="Haridas S."/>
            <person name="Albert R."/>
            <person name="Binder M."/>
            <person name="Bloem J."/>
            <person name="Labutti K."/>
            <person name="Salamov A."/>
            <person name="Andreopoulos B."/>
            <person name="Baker S."/>
            <person name="Barry K."/>
            <person name="Bills G."/>
            <person name="Bluhm B."/>
            <person name="Cannon C."/>
            <person name="Castanera R."/>
            <person name="Culley D."/>
            <person name="Daum C."/>
            <person name="Ezra D."/>
            <person name="Gonzalez J."/>
            <person name="Henrissat B."/>
            <person name="Kuo A."/>
            <person name="Liang C."/>
            <person name="Lipzen A."/>
            <person name="Lutzoni F."/>
            <person name="Magnuson J."/>
            <person name="Mondo S."/>
            <person name="Nolan M."/>
            <person name="Ohm R."/>
            <person name="Pangilinan J."/>
            <person name="Park H.-J."/>
            <person name="Ramirez L."/>
            <person name="Alfaro M."/>
            <person name="Sun H."/>
            <person name="Tritt A."/>
            <person name="Yoshinaga Y."/>
            <person name="Zwiers L.-H."/>
            <person name="Turgeon B."/>
            <person name="Goodwin S."/>
            <person name="Spatafora J."/>
            <person name="Crous P."/>
            <person name="Grigoriev I."/>
        </authorList>
    </citation>
    <scope>NUCLEOTIDE SEQUENCE</scope>
    <source>
        <strain evidence="9">CBS 107.79</strain>
    </source>
</reference>
<dbReference type="SUPFAM" id="SSF48264">
    <property type="entry name" value="Cytochrome P450"/>
    <property type="match status" value="1"/>
</dbReference>
<sequence length="520" mass="59631">MAFAVPGLLPAALCLLAVSYALGLVIYRLFFRPISRFPGPKLAAATHWYQKYYDLVAKRHGGQFLWEIKRMHEKYGPIVRITPDELHIDDPEYWYEVYCNNSSARPIDKQEKLRYRFGVPDAIFSTPGGEQHRARRQAMAGFFSRQRLREHQDRVNQLVDRISHRISTEYAGRDRVLNLGDMFSCLAVDIVTELCFRRCTNCTEAPDFKAPLVGVTANTLWISHWNAHFRFLQAWMDWLPVNVVTTLVPLVKPVLDLRVSINQQVREILADMTRSTYSPKESRGTAEATIFDDILASNLPPQELSYDRLTQEAFALTSAGMETVKSTMVLGIFHCLEQPAILARLQAELTEAMPDPSKIPTWVELEKLPYLTAVVNESLRLGFGSVQRSPRINRFHAMQYRNWVIPPGTAVGMDSYHMHTNPHIFPDPLVFRPERWLNDPRGPDGRQPLTHYLTTFGSGSRICIAMHLAYMELYVTLATILRRHEFQLFGTDRSDVEFALEMLAPMPHWGSRGVRVKVDK</sequence>
<keyword evidence="3 7" id="KW-0479">Metal-binding</keyword>
<dbReference type="PRINTS" id="PR00385">
    <property type="entry name" value="P450"/>
</dbReference>
<keyword evidence="6 8" id="KW-0503">Monooxygenase</keyword>
<keyword evidence="4 8" id="KW-0560">Oxidoreductase</keyword>
<dbReference type="Gene3D" id="1.10.630.10">
    <property type="entry name" value="Cytochrome P450"/>
    <property type="match status" value="1"/>
</dbReference>
<dbReference type="GO" id="GO:0004497">
    <property type="term" value="F:monooxygenase activity"/>
    <property type="evidence" value="ECO:0007669"/>
    <property type="project" value="UniProtKB-KW"/>
</dbReference>
<keyword evidence="5 7" id="KW-0408">Iron</keyword>
<evidence type="ECO:0000256" key="2">
    <source>
        <dbReference type="ARBA" id="ARBA00010617"/>
    </source>
</evidence>
<dbReference type="PRINTS" id="PR00463">
    <property type="entry name" value="EP450I"/>
</dbReference>
<evidence type="ECO:0000256" key="5">
    <source>
        <dbReference type="ARBA" id="ARBA00023004"/>
    </source>
</evidence>
<accession>A0A6A5VJV0</accession>
<evidence type="ECO:0000256" key="8">
    <source>
        <dbReference type="RuleBase" id="RU000461"/>
    </source>
</evidence>
<dbReference type="CDD" id="cd11062">
    <property type="entry name" value="CYP58-like"/>
    <property type="match status" value="1"/>
</dbReference>
<keyword evidence="10" id="KW-1185">Reference proteome</keyword>
<dbReference type="OrthoDB" id="3945418at2759"/>
<dbReference type="InterPro" id="IPR002401">
    <property type="entry name" value="Cyt_P450_E_grp-I"/>
</dbReference>
<evidence type="ECO:0000313" key="10">
    <source>
        <dbReference type="Proteomes" id="UP000800036"/>
    </source>
</evidence>
<dbReference type="PANTHER" id="PTHR24305">
    <property type="entry name" value="CYTOCHROME P450"/>
    <property type="match status" value="1"/>
</dbReference>
<feature type="binding site" description="axial binding residue" evidence="7">
    <location>
        <position position="463"/>
    </location>
    <ligand>
        <name>heme</name>
        <dbReference type="ChEBI" id="CHEBI:30413"/>
    </ligand>
    <ligandPart>
        <name>Fe</name>
        <dbReference type="ChEBI" id="CHEBI:18248"/>
    </ligandPart>
</feature>
<dbReference type="InterPro" id="IPR050121">
    <property type="entry name" value="Cytochrome_P450_monoxygenase"/>
</dbReference>
<dbReference type="InterPro" id="IPR017972">
    <property type="entry name" value="Cyt_P450_CS"/>
</dbReference>
<dbReference type="EMBL" id="ML976664">
    <property type="protein sequence ID" value="KAF1977285.1"/>
    <property type="molecule type" value="Genomic_DNA"/>
</dbReference>
<evidence type="ECO:0000256" key="3">
    <source>
        <dbReference type="ARBA" id="ARBA00022723"/>
    </source>
</evidence>
<gene>
    <name evidence="9" type="ORF">BU23DRAFT_501145</name>
</gene>
<proteinExistence type="inferred from homology"/>
<evidence type="ECO:0000256" key="4">
    <source>
        <dbReference type="ARBA" id="ARBA00023002"/>
    </source>
</evidence>
<dbReference type="Proteomes" id="UP000800036">
    <property type="component" value="Unassembled WGS sequence"/>
</dbReference>
<protein>
    <submittedName>
        <fullName evidence="9">Cytochrome P450</fullName>
    </submittedName>
</protein>
<evidence type="ECO:0000256" key="6">
    <source>
        <dbReference type="ARBA" id="ARBA00023033"/>
    </source>
</evidence>
<comment type="similarity">
    <text evidence="2 8">Belongs to the cytochrome P450 family.</text>
</comment>
<dbReference type="InterPro" id="IPR036396">
    <property type="entry name" value="Cyt_P450_sf"/>
</dbReference>
<keyword evidence="7 8" id="KW-0349">Heme</keyword>
<dbReference type="GO" id="GO:0016705">
    <property type="term" value="F:oxidoreductase activity, acting on paired donors, with incorporation or reduction of molecular oxygen"/>
    <property type="evidence" value="ECO:0007669"/>
    <property type="project" value="InterPro"/>
</dbReference>
<dbReference type="AlphaFoldDB" id="A0A6A5VJV0"/>
<name>A0A6A5VJV0_9PLEO</name>
<evidence type="ECO:0000256" key="1">
    <source>
        <dbReference type="ARBA" id="ARBA00001971"/>
    </source>
</evidence>